<dbReference type="Gene3D" id="3.30.70.330">
    <property type="match status" value="1"/>
</dbReference>
<feature type="compositionally biased region" description="Acidic residues" evidence="3">
    <location>
        <begin position="260"/>
        <end position="273"/>
    </location>
</feature>
<name>A0A7S4ABL7_9STRA</name>
<keyword evidence="2" id="KW-0175">Coiled coil</keyword>
<dbReference type="EMBL" id="HBIX01003504">
    <property type="protein sequence ID" value="CAE0709978.1"/>
    <property type="molecule type" value="Transcribed_RNA"/>
</dbReference>
<dbReference type="Pfam" id="PF12923">
    <property type="entry name" value="RRP7"/>
    <property type="match status" value="1"/>
</dbReference>
<feature type="region of interest" description="Disordered" evidence="3">
    <location>
        <begin position="360"/>
        <end position="385"/>
    </location>
</feature>
<comment type="similarity">
    <text evidence="1">Belongs to the RRP7 family.</text>
</comment>
<dbReference type="InterPro" id="IPR040446">
    <property type="entry name" value="RRP7"/>
</dbReference>
<evidence type="ECO:0000313" key="5">
    <source>
        <dbReference type="EMBL" id="CAE0709978.1"/>
    </source>
</evidence>
<evidence type="ECO:0000256" key="2">
    <source>
        <dbReference type="SAM" id="Coils"/>
    </source>
</evidence>
<evidence type="ECO:0000256" key="1">
    <source>
        <dbReference type="ARBA" id="ARBA00006110"/>
    </source>
</evidence>
<feature type="domain" description="Ribosomal RNA-processing protein 7 C-terminal" evidence="4">
    <location>
        <begin position="305"/>
        <end position="431"/>
    </location>
</feature>
<dbReference type="InterPro" id="IPR012677">
    <property type="entry name" value="Nucleotide-bd_a/b_plait_sf"/>
</dbReference>
<evidence type="ECO:0000256" key="3">
    <source>
        <dbReference type="SAM" id="MobiDB-lite"/>
    </source>
</evidence>
<feature type="region of interest" description="Disordered" evidence="3">
    <location>
        <begin position="257"/>
        <end position="281"/>
    </location>
</feature>
<dbReference type="GO" id="GO:0000028">
    <property type="term" value="P:ribosomal small subunit assembly"/>
    <property type="evidence" value="ECO:0007669"/>
    <property type="project" value="TreeGrafter"/>
</dbReference>
<dbReference type="GO" id="GO:0032545">
    <property type="term" value="C:CURI complex"/>
    <property type="evidence" value="ECO:0007669"/>
    <property type="project" value="TreeGrafter"/>
</dbReference>
<dbReference type="AlphaFoldDB" id="A0A7S4ABL7"/>
<protein>
    <recommendedName>
        <fullName evidence="4">Ribosomal RNA-processing protein 7 C-terminal domain-containing protein</fullName>
    </recommendedName>
</protein>
<dbReference type="InterPro" id="IPR024326">
    <property type="entry name" value="RRP7_C"/>
</dbReference>
<proteinExistence type="inferred from homology"/>
<dbReference type="GO" id="GO:0006364">
    <property type="term" value="P:rRNA processing"/>
    <property type="evidence" value="ECO:0007669"/>
    <property type="project" value="TreeGrafter"/>
</dbReference>
<feature type="compositionally biased region" description="Basic residues" evidence="3">
    <location>
        <begin position="207"/>
        <end position="217"/>
    </location>
</feature>
<dbReference type="PANTHER" id="PTHR13191">
    <property type="entry name" value="RIBOSOMAL RNA PROCESSING PROTEIN 7-RELATED"/>
    <property type="match status" value="1"/>
</dbReference>
<evidence type="ECO:0000259" key="4">
    <source>
        <dbReference type="Pfam" id="PF12923"/>
    </source>
</evidence>
<dbReference type="PANTHER" id="PTHR13191:SF0">
    <property type="entry name" value="RIBOSOMAL RNA-PROCESSING PROTEIN 7 HOMOLOG A-RELATED"/>
    <property type="match status" value="1"/>
</dbReference>
<dbReference type="Gene3D" id="6.10.250.1770">
    <property type="match status" value="1"/>
</dbReference>
<feature type="compositionally biased region" description="Basic residues" evidence="3">
    <location>
        <begin position="369"/>
        <end position="381"/>
    </location>
</feature>
<gene>
    <name evidence="5" type="ORF">PAUS00366_LOCUS2698</name>
</gene>
<accession>A0A7S4ABL7</accession>
<dbReference type="GO" id="GO:0034456">
    <property type="term" value="C:UTP-C complex"/>
    <property type="evidence" value="ECO:0007669"/>
    <property type="project" value="TreeGrafter"/>
</dbReference>
<feature type="region of interest" description="Disordered" evidence="3">
    <location>
        <begin position="188"/>
        <end position="225"/>
    </location>
</feature>
<reference evidence="5" key="1">
    <citation type="submission" date="2021-01" db="EMBL/GenBank/DDBJ databases">
        <authorList>
            <person name="Corre E."/>
            <person name="Pelletier E."/>
            <person name="Niang G."/>
            <person name="Scheremetjew M."/>
            <person name="Finn R."/>
            <person name="Kale V."/>
            <person name="Holt S."/>
            <person name="Cochrane G."/>
            <person name="Meng A."/>
            <person name="Brown T."/>
            <person name="Cohen L."/>
        </authorList>
    </citation>
    <scope>NUCLEOTIDE SEQUENCE</scope>
    <source>
        <strain evidence="5">10249 10 AB</strain>
    </source>
</reference>
<feature type="compositionally biased region" description="Low complexity" evidence="3">
    <location>
        <begin position="194"/>
        <end position="204"/>
    </location>
</feature>
<feature type="coiled-coil region" evidence="2">
    <location>
        <begin position="310"/>
        <end position="338"/>
    </location>
</feature>
<sequence>MPAASSSSSSVPLIKGYIPVRLRLPRQPQLVRLGNDNDDNDENNTEDTFFFVREHQGKSSEDSNDATTSSTTATTKRGTTLFVANAPIVPGVSTKLLLKSIFGRFAEVTRVTAVQNPRAAAAAAAAAIEGAVSGITTNTASSSSSIFAWTDKEAIFQPTFLPPILSSTEGKYAHVVFSSAKEMKQAKKALEDVMSTSTSSSMGKDSSRRRSKGRNKSNKQGNEQAQERALILDKLELQTLSDESQRQREELFRQAMKEDYENDDDDDFEDSDNEGIKSRSQTTIKKHSGVLAVAQRYRESCKLLKSPAKLMEECNAVMEAYEEAEEAKRRAREAAKAEPDEDGFVSVSYSNAVGSKIEFEQSATATTPSRRKGNKRSRKKKEAVGSGELKDFYRFQRADNRKRTMQDLRRQFEEDVRKVKRLKQEKEYRPF</sequence>
<organism evidence="5">
    <name type="scientific">Pseudo-nitzschia australis</name>
    <dbReference type="NCBI Taxonomy" id="44445"/>
    <lineage>
        <taxon>Eukaryota</taxon>
        <taxon>Sar</taxon>
        <taxon>Stramenopiles</taxon>
        <taxon>Ochrophyta</taxon>
        <taxon>Bacillariophyta</taxon>
        <taxon>Bacillariophyceae</taxon>
        <taxon>Bacillariophycidae</taxon>
        <taxon>Bacillariales</taxon>
        <taxon>Bacillariaceae</taxon>
        <taxon>Pseudo-nitzschia</taxon>
    </lineage>
</organism>